<dbReference type="SUPFAM" id="SSF52266">
    <property type="entry name" value="SGNH hydrolase"/>
    <property type="match status" value="1"/>
</dbReference>
<evidence type="ECO:0000313" key="3">
    <source>
        <dbReference type="Proteomes" id="UP000002015"/>
    </source>
</evidence>
<name>A8FY23_SHESH</name>
<dbReference type="InterPro" id="IPR051532">
    <property type="entry name" value="Ester_Hydrolysis_Enzymes"/>
</dbReference>
<reference evidence="2 3" key="1">
    <citation type="submission" date="2007-08" db="EMBL/GenBank/DDBJ databases">
        <title>Complete sequence of Shewanella sediminis HAW-EB3.</title>
        <authorList>
            <consortium name="US DOE Joint Genome Institute"/>
            <person name="Copeland A."/>
            <person name="Lucas S."/>
            <person name="Lapidus A."/>
            <person name="Barry K."/>
            <person name="Glavina del Rio T."/>
            <person name="Dalin E."/>
            <person name="Tice H."/>
            <person name="Pitluck S."/>
            <person name="Chertkov O."/>
            <person name="Brettin T."/>
            <person name="Bruce D."/>
            <person name="Detter J.C."/>
            <person name="Han C."/>
            <person name="Schmutz J."/>
            <person name="Larimer F."/>
            <person name="Land M."/>
            <person name="Hauser L."/>
            <person name="Kyrpides N."/>
            <person name="Kim E."/>
            <person name="Zhao J.-S."/>
            <person name="Richardson P."/>
        </authorList>
    </citation>
    <scope>NUCLEOTIDE SEQUENCE [LARGE SCALE GENOMIC DNA]</scope>
    <source>
        <strain evidence="2 3">HAW-EB3</strain>
    </source>
</reference>
<dbReference type="KEGG" id="sse:Ssed_3142"/>
<dbReference type="InterPro" id="IPR036514">
    <property type="entry name" value="SGNH_hydro_sf"/>
</dbReference>
<proteinExistence type="predicted"/>
<evidence type="ECO:0000259" key="1">
    <source>
        <dbReference type="Pfam" id="PF13472"/>
    </source>
</evidence>
<evidence type="ECO:0000313" key="2">
    <source>
        <dbReference type="EMBL" id="ABV37746.1"/>
    </source>
</evidence>
<dbReference type="PANTHER" id="PTHR30383">
    <property type="entry name" value="THIOESTERASE 1/PROTEASE 1/LYSOPHOSPHOLIPASE L1"/>
    <property type="match status" value="1"/>
</dbReference>
<dbReference type="HOGENOM" id="CLU_050180_2_0_6"/>
<keyword evidence="3" id="KW-1185">Reference proteome</keyword>
<gene>
    <name evidence="2" type="ordered locus">Ssed_3142</name>
</gene>
<dbReference type="eggNOG" id="COG2755">
    <property type="taxonomic scope" value="Bacteria"/>
</dbReference>
<dbReference type="CDD" id="cd01836">
    <property type="entry name" value="FeeA_FeeB_like"/>
    <property type="match status" value="1"/>
</dbReference>
<sequence length="237" mass="26171">MGMLHNVILILLAPLLVLQGRYVRRVTPKLPEAAGGRGGTLGEGRRLRVLVVGDSAAAGVGVDTQSQALSGCLTRELARQYRVDWLLVAQSGNKTEDLIHTLKQLDPSEFDVVLISLGVNDVLSPLSVSRWIEQQESLIELLKTQFAVKHILLTRVPPMNQFPALPQPLRWCLGQRAKAFNTRLAKLSLGDDDCELVNIEQALERQDMAVDGFHPGSRIYRVWGENAAGLIVRRAEL</sequence>
<accession>A8FY23</accession>
<dbReference type="Gene3D" id="3.40.50.1110">
    <property type="entry name" value="SGNH hydrolase"/>
    <property type="match status" value="1"/>
</dbReference>
<dbReference type="STRING" id="425104.Ssed_3142"/>
<dbReference type="AlphaFoldDB" id="A8FY23"/>
<feature type="domain" description="SGNH hydrolase-type esterase" evidence="1">
    <location>
        <begin position="51"/>
        <end position="221"/>
    </location>
</feature>
<organism evidence="2 3">
    <name type="scientific">Shewanella sediminis (strain HAW-EB3)</name>
    <dbReference type="NCBI Taxonomy" id="425104"/>
    <lineage>
        <taxon>Bacteria</taxon>
        <taxon>Pseudomonadati</taxon>
        <taxon>Pseudomonadota</taxon>
        <taxon>Gammaproteobacteria</taxon>
        <taxon>Alteromonadales</taxon>
        <taxon>Shewanellaceae</taxon>
        <taxon>Shewanella</taxon>
    </lineage>
</organism>
<dbReference type="Proteomes" id="UP000002015">
    <property type="component" value="Chromosome"/>
</dbReference>
<dbReference type="InterPro" id="IPR013830">
    <property type="entry name" value="SGNH_hydro"/>
</dbReference>
<dbReference type="GO" id="GO:0004622">
    <property type="term" value="F:phosphatidylcholine lysophospholipase activity"/>
    <property type="evidence" value="ECO:0007669"/>
    <property type="project" value="TreeGrafter"/>
</dbReference>
<protein>
    <recommendedName>
        <fullName evidence="1">SGNH hydrolase-type esterase domain-containing protein</fullName>
    </recommendedName>
</protein>
<dbReference type="EMBL" id="CP000821">
    <property type="protein sequence ID" value="ABV37746.1"/>
    <property type="molecule type" value="Genomic_DNA"/>
</dbReference>
<dbReference type="Pfam" id="PF13472">
    <property type="entry name" value="Lipase_GDSL_2"/>
    <property type="match status" value="1"/>
</dbReference>
<dbReference type="PANTHER" id="PTHR30383:SF5">
    <property type="entry name" value="SGNH HYDROLASE-TYPE ESTERASE DOMAIN-CONTAINING PROTEIN"/>
    <property type="match status" value="1"/>
</dbReference>